<dbReference type="InterPro" id="IPR054105">
    <property type="entry name" value="WHD_NrtR"/>
</dbReference>
<dbReference type="InterPro" id="IPR020084">
    <property type="entry name" value="NUDIX_hydrolase_CS"/>
</dbReference>
<dbReference type="InterPro" id="IPR036390">
    <property type="entry name" value="WH_DNA-bd_sf"/>
</dbReference>
<dbReference type="PROSITE" id="PS00893">
    <property type="entry name" value="NUDIX_BOX"/>
    <property type="match status" value="1"/>
</dbReference>
<sequence>MADTIEEYKKEVFEKPSVTVDVLFFTIKDNKLQALLIKRAAWPFKGYWALPGGFVRMEEDLESAAAREIYEECGVKNLFLEQLFTFGDPKRDPRTRVITVAYYALAPITEIKKIQKSEVKEAKYFPVNGLPKMAFDHKRIINFGFKRLKSKIGYSNIAFGLLPKNFSLSEVQNIYEVIYGKKIDKRNFRKWILASGLLVSTGKKKSGLAHRPALIYKLAKREVITFD</sequence>
<evidence type="ECO:0000313" key="4">
    <source>
        <dbReference type="EMBL" id="KKS42845.1"/>
    </source>
</evidence>
<evidence type="ECO:0000259" key="3">
    <source>
        <dbReference type="PROSITE" id="PS51462"/>
    </source>
</evidence>
<dbReference type="PRINTS" id="PR00502">
    <property type="entry name" value="NUDIXFAMILY"/>
</dbReference>
<dbReference type="SUPFAM" id="SSF55811">
    <property type="entry name" value="Nudix"/>
    <property type="match status" value="1"/>
</dbReference>
<dbReference type="GO" id="GO:0016787">
    <property type="term" value="F:hydrolase activity"/>
    <property type="evidence" value="ECO:0007669"/>
    <property type="project" value="UniProtKB-KW"/>
</dbReference>
<dbReference type="CDD" id="cd18873">
    <property type="entry name" value="NUDIX_NadM_like"/>
    <property type="match status" value="1"/>
</dbReference>
<protein>
    <submittedName>
        <fullName evidence="4">NUDIX hydrolase</fullName>
    </submittedName>
</protein>
<dbReference type="EMBL" id="LCDA01000005">
    <property type="protein sequence ID" value="KKS42845.1"/>
    <property type="molecule type" value="Genomic_DNA"/>
</dbReference>
<reference evidence="4 5" key="1">
    <citation type="journal article" date="2015" name="Nature">
        <title>rRNA introns, odd ribosomes, and small enigmatic genomes across a large radiation of phyla.</title>
        <authorList>
            <person name="Brown C.T."/>
            <person name="Hug L.A."/>
            <person name="Thomas B.C."/>
            <person name="Sharon I."/>
            <person name="Castelle C.J."/>
            <person name="Singh A."/>
            <person name="Wilkins M.J."/>
            <person name="Williams K.H."/>
            <person name="Banfield J.F."/>
        </authorList>
    </citation>
    <scope>NUCLEOTIDE SEQUENCE [LARGE SCALE GENOMIC DNA]</scope>
</reference>
<proteinExistence type="inferred from homology"/>
<dbReference type="InterPro" id="IPR015797">
    <property type="entry name" value="NUDIX_hydrolase-like_dom_sf"/>
</dbReference>
<organism evidence="4 5">
    <name type="scientific">Candidatus Collierbacteria bacterium GW2011_GWA2_42_17</name>
    <dbReference type="NCBI Taxonomy" id="1618378"/>
    <lineage>
        <taxon>Bacteria</taxon>
        <taxon>Candidatus Collieribacteriota</taxon>
    </lineage>
</organism>
<dbReference type="SUPFAM" id="SSF46785">
    <property type="entry name" value="Winged helix' DNA-binding domain"/>
    <property type="match status" value="1"/>
</dbReference>
<dbReference type="InterPro" id="IPR000086">
    <property type="entry name" value="NUDIX_hydrolase_dom"/>
</dbReference>
<dbReference type="Gene3D" id="1.10.10.10">
    <property type="entry name" value="Winged helix-like DNA-binding domain superfamily/Winged helix DNA-binding domain"/>
    <property type="match status" value="1"/>
</dbReference>
<feature type="domain" description="Nudix hydrolase" evidence="3">
    <location>
        <begin position="15"/>
        <end position="147"/>
    </location>
</feature>
<dbReference type="PROSITE" id="PS51462">
    <property type="entry name" value="NUDIX"/>
    <property type="match status" value="1"/>
</dbReference>
<keyword evidence="1 2" id="KW-0378">Hydrolase</keyword>
<dbReference type="InterPro" id="IPR036388">
    <property type="entry name" value="WH-like_DNA-bd_sf"/>
</dbReference>
<dbReference type="PANTHER" id="PTHR43736">
    <property type="entry name" value="ADP-RIBOSE PYROPHOSPHATASE"/>
    <property type="match status" value="1"/>
</dbReference>
<evidence type="ECO:0000313" key="5">
    <source>
        <dbReference type="Proteomes" id="UP000033854"/>
    </source>
</evidence>
<dbReference type="Pfam" id="PF00293">
    <property type="entry name" value="NUDIX"/>
    <property type="match status" value="1"/>
</dbReference>
<evidence type="ECO:0000256" key="1">
    <source>
        <dbReference type="ARBA" id="ARBA00022801"/>
    </source>
</evidence>
<dbReference type="Pfam" id="PF21906">
    <property type="entry name" value="WHD_NrtR"/>
    <property type="match status" value="1"/>
</dbReference>
<dbReference type="InterPro" id="IPR020476">
    <property type="entry name" value="Nudix_hydrolase"/>
</dbReference>
<comment type="similarity">
    <text evidence="2">Belongs to the Nudix hydrolase family.</text>
</comment>
<evidence type="ECO:0000256" key="2">
    <source>
        <dbReference type="RuleBase" id="RU003476"/>
    </source>
</evidence>
<comment type="caution">
    <text evidence="4">The sequence shown here is derived from an EMBL/GenBank/DDBJ whole genome shotgun (WGS) entry which is preliminary data.</text>
</comment>
<dbReference type="Gene3D" id="3.90.79.10">
    <property type="entry name" value="Nucleoside Triphosphate Pyrophosphohydrolase"/>
    <property type="match status" value="1"/>
</dbReference>
<gene>
    <name evidence="4" type="ORF">UV06_C0005G0039</name>
</gene>
<name>A0A0G0Z236_9BACT</name>
<dbReference type="Proteomes" id="UP000033854">
    <property type="component" value="Unassembled WGS sequence"/>
</dbReference>
<accession>A0A0G0Z236</accession>
<dbReference type="PATRIC" id="fig|1618378.3.peg.621"/>
<dbReference type="PANTHER" id="PTHR43736:SF4">
    <property type="entry name" value="SLR1690 PROTEIN"/>
    <property type="match status" value="1"/>
</dbReference>
<dbReference type="AlphaFoldDB" id="A0A0G0Z236"/>